<dbReference type="Pfam" id="PF05970">
    <property type="entry name" value="PIF1"/>
    <property type="match status" value="1"/>
</dbReference>
<keyword evidence="1" id="KW-0347">Helicase</keyword>
<dbReference type="GO" id="GO:0000723">
    <property type="term" value="P:telomere maintenance"/>
    <property type="evidence" value="ECO:0007669"/>
    <property type="project" value="InterPro"/>
</dbReference>
<dbReference type="GO" id="GO:0006310">
    <property type="term" value="P:DNA recombination"/>
    <property type="evidence" value="ECO:0007669"/>
    <property type="project" value="UniProtKB-KW"/>
</dbReference>
<dbReference type="GO" id="GO:0043139">
    <property type="term" value="F:5'-3' DNA helicase activity"/>
    <property type="evidence" value="ECO:0007669"/>
    <property type="project" value="UniProtKB-EC"/>
</dbReference>
<organism evidence="3">
    <name type="scientific">Amphimedon queenslandica</name>
    <name type="common">Sponge</name>
    <dbReference type="NCBI Taxonomy" id="400682"/>
    <lineage>
        <taxon>Eukaryota</taxon>
        <taxon>Metazoa</taxon>
        <taxon>Porifera</taxon>
        <taxon>Demospongiae</taxon>
        <taxon>Heteroscleromorpha</taxon>
        <taxon>Haplosclerida</taxon>
        <taxon>Niphatidae</taxon>
        <taxon>Amphimedon</taxon>
    </lineage>
</organism>
<dbReference type="AlphaFoldDB" id="A0A1X7U5H9"/>
<dbReference type="GO" id="GO:0005524">
    <property type="term" value="F:ATP binding"/>
    <property type="evidence" value="ECO:0007669"/>
    <property type="project" value="UniProtKB-KW"/>
</dbReference>
<reference evidence="3" key="1">
    <citation type="submission" date="2017-05" db="UniProtKB">
        <authorList>
            <consortium name="EnsemblMetazoa"/>
        </authorList>
    </citation>
    <scope>IDENTIFICATION</scope>
</reference>
<dbReference type="OrthoDB" id="416437at2759"/>
<dbReference type="GO" id="GO:0006281">
    <property type="term" value="P:DNA repair"/>
    <property type="evidence" value="ECO:0007669"/>
    <property type="project" value="UniProtKB-KW"/>
</dbReference>
<comment type="cofactor">
    <cofactor evidence="1">
        <name>Mg(2+)</name>
        <dbReference type="ChEBI" id="CHEBI:18420"/>
    </cofactor>
</comment>
<sequence length="82" mass="9182">KTFGMIDRRLRQALPHKSQKLFGGCSVLLFGDFGQLPPVFGLPLYTTQSSLDLADQGCRAYNQFTTAFTLIQVMRQSGRILN</sequence>
<keyword evidence="1" id="KW-0233">DNA recombination</keyword>
<evidence type="ECO:0000313" key="3">
    <source>
        <dbReference type="EnsemblMetazoa" id="Aqu2.1.22721_001"/>
    </source>
</evidence>
<accession>A0A1X7U5H9</accession>
<proteinExistence type="inferred from homology"/>
<name>A0A1X7U5H9_AMPQE</name>
<evidence type="ECO:0000256" key="1">
    <source>
        <dbReference type="RuleBase" id="RU363044"/>
    </source>
</evidence>
<dbReference type="EC" id="5.6.2.3" evidence="1"/>
<dbReference type="InParanoid" id="A0A1X7U5H9"/>
<dbReference type="InterPro" id="IPR010285">
    <property type="entry name" value="DNA_helicase_pif1-like_DEAD"/>
</dbReference>
<keyword evidence="1" id="KW-0067">ATP-binding</keyword>
<protein>
    <recommendedName>
        <fullName evidence="1">ATP-dependent DNA helicase</fullName>
        <ecNumber evidence="1">5.6.2.3</ecNumber>
    </recommendedName>
</protein>
<keyword evidence="1" id="KW-0378">Hydrolase</keyword>
<dbReference type="EnsemblMetazoa" id="Aqu2.1.22721_001">
    <property type="protein sequence ID" value="Aqu2.1.22721_001"/>
    <property type="gene ID" value="Aqu2.1.22721"/>
</dbReference>
<keyword evidence="1" id="KW-0547">Nucleotide-binding</keyword>
<comment type="similarity">
    <text evidence="1">Belongs to the helicase family.</text>
</comment>
<keyword evidence="1" id="KW-0234">DNA repair</keyword>
<feature type="domain" description="DNA helicase Pif1-like DEAD-box helicase" evidence="2">
    <location>
        <begin position="2"/>
        <end position="78"/>
    </location>
</feature>
<comment type="catalytic activity">
    <reaction evidence="1">
        <text>ATP + H2O = ADP + phosphate + H(+)</text>
        <dbReference type="Rhea" id="RHEA:13065"/>
        <dbReference type="ChEBI" id="CHEBI:15377"/>
        <dbReference type="ChEBI" id="CHEBI:15378"/>
        <dbReference type="ChEBI" id="CHEBI:30616"/>
        <dbReference type="ChEBI" id="CHEBI:43474"/>
        <dbReference type="ChEBI" id="CHEBI:456216"/>
        <dbReference type="EC" id="5.6.2.3"/>
    </reaction>
</comment>
<keyword evidence="1" id="KW-0227">DNA damage</keyword>
<dbReference type="GO" id="GO:0016887">
    <property type="term" value="F:ATP hydrolysis activity"/>
    <property type="evidence" value="ECO:0007669"/>
    <property type="project" value="RHEA"/>
</dbReference>
<evidence type="ECO:0000259" key="2">
    <source>
        <dbReference type="Pfam" id="PF05970"/>
    </source>
</evidence>